<dbReference type="EMBL" id="CP051775">
    <property type="protein sequence ID" value="QJE74478.1"/>
    <property type="molecule type" value="Genomic_DNA"/>
</dbReference>
<evidence type="ECO:0000313" key="2">
    <source>
        <dbReference type="Proteomes" id="UP000501891"/>
    </source>
</evidence>
<name>A0A858RAR5_9PROT</name>
<protein>
    <recommendedName>
        <fullName evidence="3">Phasin domain-containing protein</fullName>
    </recommendedName>
</protein>
<sequence length="174" mass="18668">MARKATMDGARSAQVWGELAATALVLGETAWAAQVVIGLRMTRLAGVMADPKTASDPEFRTMVWEKLQAATNANLAMAEGMRVVQDGLWDWGSRQWEAAEEAWMKLLFTTDATKAADIQTRFAEASLNAAETACNHMFLAASRLGGLGLAPIHKAASANAKRLAREARLPLLAG</sequence>
<reference evidence="1" key="1">
    <citation type="submission" date="2020-04" db="EMBL/GenBank/DDBJ databases">
        <title>A desert anoxygenic phototrophic bacterium fixes CO2 using RubisCO under aerobic conditions.</title>
        <authorList>
            <person name="Tang K."/>
        </authorList>
    </citation>
    <scope>NUCLEOTIDE SEQUENCE [LARGE SCALE GENOMIC DNA]</scope>
    <source>
        <strain evidence="1">MIMtkB3</strain>
    </source>
</reference>
<organism evidence="1 2">
    <name type="scientific">Aerophototrophica crusticola</name>
    <dbReference type="NCBI Taxonomy" id="1709002"/>
    <lineage>
        <taxon>Bacteria</taxon>
        <taxon>Pseudomonadati</taxon>
        <taxon>Pseudomonadota</taxon>
        <taxon>Alphaproteobacteria</taxon>
        <taxon>Rhodospirillales</taxon>
        <taxon>Rhodospirillaceae</taxon>
        <taxon>Aerophototrophica</taxon>
    </lineage>
</organism>
<evidence type="ECO:0000313" key="1">
    <source>
        <dbReference type="EMBL" id="QJE74478.1"/>
    </source>
</evidence>
<evidence type="ECO:0008006" key="3">
    <source>
        <dbReference type="Google" id="ProtNLM"/>
    </source>
</evidence>
<dbReference type="AlphaFoldDB" id="A0A858RAR5"/>
<keyword evidence="2" id="KW-1185">Reference proteome</keyword>
<accession>A0A858RAR5</accession>
<dbReference type="KEGG" id="acru:HHL28_16665"/>
<dbReference type="Proteomes" id="UP000501891">
    <property type="component" value="Chromosome"/>
</dbReference>
<gene>
    <name evidence="1" type="ORF">HHL28_16665</name>
</gene>
<proteinExistence type="predicted"/>